<proteinExistence type="predicted"/>
<dbReference type="EMBL" id="JH767266">
    <property type="protein sequence ID" value="EQC25592.1"/>
    <property type="molecule type" value="Genomic_DNA"/>
</dbReference>
<dbReference type="OrthoDB" id="70646at2759"/>
<dbReference type="Proteomes" id="UP000030762">
    <property type="component" value="Unassembled WGS sequence"/>
</dbReference>
<dbReference type="InParanoid" id="T0R7X2"/>
<protein>
    <submittedName>
        <fullName evidence="1">Uncharacterized protein</fullName>
    </submittedName>
</protein>
<organism evidence="1 2">
    <name type="scientific">Saprolegnia diclina (strain VS20)</name>
    <dbReference type="NCBI Taxonomy" id="1156394"/>
    <lineage>
        <taxon>Eukaryota</taxon>
        <taxon>Sar</taxon>
        <taxon>Stramenopiles</taxon>
        <taxon>Oomycota</taxon>
        <taxon>Saprolegniomycetes</taxon>
        <taxon>Saprolegniales</taxon>
        <taxon>Saprolegniaceae</taxon>
        <taxon>Saprolegnia</taxon>
    </lineage>
</organism>
<name>T0R7X2_SAPDV</name>
<evidence type="ECO:0000313" key="1">
    <source>
        <dbReference type="EMBL" id="EQC25592.1"/>
    </source>
</evidence>
<keyword evidence="2" id="KW-1185">Reference proteome</keyword>
<accession>T0R7X2</accession>
<dbReference type="GeneID" id="19957289"/>
<sequence>MATFVDAVLHQPELFVVVTGYQDGVCQGAATRFHDFHHLVDFEATQDQREGVYLLDPALFHTSYRQCNIPDAPPDALSTDELYLNVHNTRDPRFPLHLAILEGDLAATTSILRCRPDLAYQEAIEAAIQHKRLDIATYLLEQRATHVPELNRNFEDEYQGRPSRLLDAWLPSCRSTLYENNRRSRPYSA</sequence>
<evidence type="ECO:0000313" key="2">
    <source>
        <dbReference type="Proteomes" id="UP000030762"/>
    </source>
</evidence>
<gene>
    <name evidence="1" type="ORF">SDRG_16562</name>
</gene>
<dbReference type="AlphaFoldDB" id="T0R7X2"/>
<dbReference type="RefSeq" id="XP_008620999.1">
    <property type="nucleotide sequence ID" value="XM_008622777.1"/>
</dbReference>
<reference evidence="1 2" key="1">
    <citation type="submission" date="2012-04" db="EMBL/GenBank/DDBJ databases">
        <title>The Genome Sequence of Saprolegnia declina VS20.</title>
        <authorList>
            <consortium name="The Broad Institute Genome Sequencing Platform"/>
            <person name="Russ C."/>
            <person name="Nusbaum C."/>
            <person name="Tyler B."/>
            <person name="van West P."/>
            <person name="Dieguez-Uribeondo J."/>
            <person name="de Bruijn I."/>
            <person name="Tripathy S."/>
            <person name="Jiang R."/>
            <person name="Young S.K."/>
            <person name="Zeng Q."/>
            <person name="Gargeya S."/>
            <person name="Fitzgerald M."/>
            <person name="Haas B."/>
            <person name="Abouelleil A."/>
            <person name="Alvarado L."/>
            <person name="Arachchi H.M."/>
            <person name="Berlin A."/>
            <person name="Chapman S.B."/>
            <person name="Goldberg J."/>
            <person name="Griggs A."/>
            <person name="Gujja S."/>
            <person name="Hansen M."/>
            <person name="Howarth C."/>
            <person name="Imamovic A."/>
            <person name="Larimer J."/>
            <person name="McCowen C."/>
            <person name="Montmayeur A."/>
            <person name="Murphy C."/>
            <person name="Neiman D."/>
            <person name="Pearson M."/>
            <person name="Priest M."/>
            <person name="Roberts A."/>
            <person name="Saif S."/>
            <person name="Shea T."/>
            <person name="Sisk P."/>
            <person name="Sykes S."/>
            <person name="Wortman J."/>
            <person name="Nusbaum C."/>
            <person name="Birren B."/>
        </authorList>
    </citation>
    <scope>NUCLEOTIDE SEQUENCE [LARGE SCALE GENOMIC DNA]</scope>
    <source>
        <strain evidence="1 2">VS20</strain>
    </source>
</reference>
<dbReference type="VEuPathDB" id="FungiDB:SDRG_16562"/>